<dbReference type="SMART" id="SM00856">
    <property type="entry name" value="PMEI"/>
    <property type="match status" value="1"/>
</dbReference>
<feature type="signal peptide" evidence="1">
    <location>
        <begin position="1"/>
        <end position="30"/>
    </location>
</feature>
<keyword evidence="4" id="KW-1185">Reference proteome</keyword>
<dbReference type="Pfam" id="PF04043">
    <property type="entry name" value="PMEI"/>
    <property type="match status" value="1"/>
</dbReference>
<sequence length="328" mass="35721">MATSGIMRRCMVPLCTIYLSLASLSLLADAANDYCAVALNKKLCEETVKGAGDWNQAITKAITNAISHIEKVNHGQVKSTIQKTKSASTATSVDRTCTEAYASAKDRLEEGMELVKKGDKTSSLNFKLSAALTSLEDCTNAFQDFNLEISNIKALNNNVENAIRSTNYGPVKRRIWKCCAGRGRKLCLGVDWSGYGAEGDHPCPLKDLMSELCLMEEKALSSAMNINAEEEMQITHVCHGKLSLEFLNETLKKPWRGGNLIGDGGEDPTLEESVKLEPFVVVIGEGDDGAIDVALEVESPNQKEEESAPLFVIRLGETELNGDVKFHV</sequence>
<protein>
    <recommendedName>
        <fullName evidence="2">Pectinesterase inhibitor domain-containing protein</fullName>
    </recommendedName>
</protein>
<dbReference type="GO" id="GO:0004857">
    <property type="term" value="F:enzyme inhibitor activity"/>
    <property type="evidence" value="ECO:0007669"/>
    <property type="project" value="InterPro"/>
</dbReference>
<dbReference type="InterPro" id="IPR035513">
    <property type="entry name" value="Invertase/methylesterase_inhib"/>
</dbReference>
<keyword evidence="1" id="KW-0732">Signal</keyword>
<dbReference type="SUPFAM" id="SSF101148">
    <property type="entry name" value="Plant invertase/pectin methylesterase inhibitor"/>
    <property type="match status" value="1"/>
</dbReference>
<dbReference type="OrthoDB" id="1287185at2759"/>
<name>A0A484N8N6_9ASTE</name>
<evidence type="ECO:0000313" key="3">
    <source>
        <dbReference type="EMBL" id="VFQ97433.1"/>
    </source>
</evidence>
<evidence type="ECO:0000256" key="1">
    <source>
        <dbReference type="SAM" id="SignalP"/>
    </source>
</evidence>
<evidence type="ECO:0000313" key="4">
    <source>
        <dbReference type="Proteomes" id="UP000595140"/>
    </source>
</evidence>
<feature type="domain" description="Pectinesterase inhibitor" evidence="2">
    <location>
        <begin position="26"/>
        <end position="163"/>
    </location>
</feature>
<evidence type="ECO:0000259" key="2">
    <source>
        <dbReference type="SMART" id="SM00856"/>
    </source>
</evidence>
<dbReference type="InterPro" id="IPR006501">
    <property type="entry name" value="Pectinesterase_inhib_dom"/>
</dbReference>
<organism evidence="3 4">
    <name type="scientific">Cuscuta campestris</name>
    <dbReference type="NCBI Taxonomy" id="132261"/>
    <lineage>
        <taxon>Eukaryota</taxon>
        <taxon>Viridiplantae</taxon>
        <taxon>Streptophyta</taxon>
        <taxon>Embryophyta</taxon>
        <taxon>Tracheophyta</taxon>
        <taxon>Spermatophyta</taxon>
        <taxon>Magnoliopsida</taxon>
        <taxon>eudicotyledons</taxon>
        <taxon>Gunneridae</taxon>
        <taxon>Pentapetalae</taxon>
        <taxon>asterids</taxon>
        <taxon>lamiids</taxon>
        <taxon>Solanales</taxon>
        <taxon>Convolvulaceae</taxon>
        <taxon>Cuscuteae</taxon>
        <taxon>Cuscuta</taxon>
        <taxon>Cuscuta subgen. Grammica</taxon>
        <taxon>Cuscuta sect. Cleistogrammica</taxon>
    </lineage>
</organism>
<proteinExistence type="predicted"/>
<dbReference type="EMBL" id="OOIL02006544">
    <property type="protein sequence ID" value="VFQ97433.1"/>
    <property type="molecule type" value="Genomic_DNA"/>
</dbReference>
<reference evidence="3 4" key="1">
    <citation type="submission" date="2018-04" db="EMBL/GenBank/DDBJ databases">
        <authorList>
            <person name="Vogel A."/>
        </authorList>
    </citation>
    <scope>NUCLEOTIDE SEQUENCE [LARGE SCALE GENOMIC DNA]</scope>
</reference>
<dbReference type="Proteomes" id="UP000595140">
    <property type="component" value="Unassembled WGS sequence"/>
</dbReference>
<dbReference type="Gene3D" id="1.20.140.40">
    <property type="entry name" value="Invertase/pectin methylesterase inhibitor family protein"/>
    <property type="match status" value="1"/>
</dbReference>
<accession>A0A484N8N6</accession>
<feature type="chain" id="PRO_5019736802" description="Pectinesterase inhibitor domain-containing protein" evidence="1">
    <location>
        <begin position="31"/>
        <end position="328"/>
    </location>
</feature>
<gene>
    <name evidence="3" type="ORF">CCAM_LOCUS39209</name>
</gene>
<dbReference type="AlphaFoldDB" id="A0A484N8N6"/>